<feature type="compositionally biased region" description="Pro residues" evidence="1">
    <location>
        <begin position="15"/>
        <end position="27"/>
    </location>
</feature>
<feature type="compositionally biased region" description="Basic and acidic residues" evidence="1">
    <location>
        <begin position="277"/>
        <end position="288"/>
    </location>
</feature>
<dbReference type="OrthoDB" id="333455at2759"/>
<feature type="region of interest" description="Disordered" evidence="1">
    <location>
        <begin position="1"/>
        <end position="61"/>
    </location>
</feature>
<feature type="compositionally biased region" description="Basic residues" evidence="1">
    <location>
        <begin position="289"/>
        <end position="301"/>
    </location>
</feature>
<evidence type="ECO:0000313" key="3">
    <source>
        <dbReference type="Proteomes" id="UP000221165"/>
    </source>
</evidence>
<proteinExistence type="predicted"/>
<dbReference type="EMBL" id="MIGC01006562">
    <property type="protein sequence ID" value="PHJ16157.1"/>
    <property type="molecule type" value="Genomic_DNA"/>
</dbReference>
<keyword evidence="2" id="KW-0812">Transmembrane</keyword>
<protein>
    <submittedName>
        <fullName evidence="2">Transmembrane protein</fullName>
    </submittedName>
</protein>
<keyword evidence="3" id="KW-1185">Reference proteome</keyword>
<evidence type="ECO:0000313" key="2">
    <source>
        <dbReference type="EMBL" id="PHJ16157.1"/>
    </source>
</evidence>
<dbReference type="Proteomes" id="UP000221165">
    <property type="component" value="Unassembled WGS sequence"/>
</dbReference>
<name>A0A2C6KF42_9APIC</name>
<evidence type="ECO:0000256" key="1">
    <source>
        <dbReference type="SAM" id="MobiDB-lite"/>
    </source>
</evidence>
<organism evidence="2 3">
    <name type="scientific">Cystoisospora suis</name>
    <dbReference type="NCBI Taxonomy" id="483139"/>
    <lineage>
        <taxon>Eukaryota</taxon>
        <taxon>Sar</taxon>
        <taxon>Alveolata</taxon>
        <taxon>Apicomplexa</taxon>
        <taxon>Conoidasida</taxon>
        <taxon>Coccidia</taxon>
        <taxon>Eucoccidiorida</taxon>
        <taxon>Eimeriorina</taxon>
        <taxon>Sarcocystidae</taxon>
        <taxon>Cystoisospora</taxon>
    </lineage>
</organism>
<dbReference type="RefSeq" id="XP_067917887.1">
    <property type="nucleotide sequence ID" value="XM_068070137.1"/>
</dbReference>
<dbReference type="AlphaFoldDB" id="A0A2C6KF42"/>
<keyword evidence="2" id="KW-0472">Membrane</keyword>
<feature type="compositionally biased region" description="Low complexity" evidence="1">
    <location>
        <begin position="28"/>
        <end position="61"/>
    </location>
</feature>
<feature type="region of interest" description="Disordered" evidence="1">
    <location>
        <begin position="277"/>
        <end position="308"/>
    </location>
</feature>
<dbReference type="GeneID" id="94433348"/>
<accession>A0A2C6KF42</accession>
<reference evidence="2 3" key="1">
    <citation type="journal article" date="2017" name="Int. J. Parasitol.">
        <title>The genome of the protozoan parasite Cystoisospora suis and a reverse vaccinology approach to identify vaccine candidates.</title>
        <authorList>
            <person name="Palmieri N."/>
            <person name="Shrestha A."/>
            <person name="Ruttkowski B."/>
            <person name="Beck T."/>
            <person name="Vogl C."/>
            <person name="Tomley F."/>
            <person name="Blake D.P."/>
            <person name="Joachim A."/>
        </authorList>
    </citation>
    <scope>NUCLEOTIDE SEQUENCE [LARGE SCALE GENOMIC DNA]</scope>
    <source>
        <strain evidence="2 3">Wien I</strain>
    </source>
</reference>
<comment type="caution">
    <text evidence="2">The sequence shown here is derived from an EMBL/GenBank/DDBJ whole genome shotgun (WGS) entry which is preliminary data.</text>
</comment>
<sequence length="308" mass="34243">MLLESQRQHSHAASPRPPAYPSPPPSFSPFSSSSTDLRNLSSSSSLSSSLSSSTSFSSSSSSVVSFSGVSASLSLIHPRLGSNPMPSFGVPESIVARRIERSFLLPWVRGAVLVLRHSLQLTGEMQSLYPLADMIFACLLDRRRRRPHGYSLLEALPHGVILEALQSLCLLRYHRRRASDFDLLLECLAGLPSPLLALDKGGALALWTAYDILRYEGGASISWRMGSIPTRRGRNPLADAVKIQPSDLHKLFVSFKRDCQDIALDVSAHFKRYRDIERKGGRERERKTQKTRSHANSHRRSVIRENSI</sequence>
<dbReference type="VEuPathDB" id="ToxoDB:CSUI_010030"/>
<gene>
    <name evidence="2" type="ORF">CSUI_010030</name>
</gene>